<name>A0A8H4RBX6_9HELO</name>
<sequence length="114" mass="12560">MRNLDNALRVLRNHDTPRCLWIDALCINQKDDAEKSVQVALMGSIYSKALRVVIWLGAENESPNSALAMSTLRSIKAKSDIEKLSDVANEAIGALFSRPWFSRVGLTSKCNAVA</sequence>
<feature type="domain" description="Heterokaryon incompatibility" evidence="1">
    <location>
        <begin position="2"/>
        <end position="104"/>
    </location>
</feature>
<dbReference type="InterPro" id="IPR010730">
    <property type="entry name" value="HET"/>
</dbReference>
<dbReference type="OrthoDB" id="2157530at2759"/>
<dbReference type="Proteomes" id="UP000566819">
    <property type="component" value="Unassembled WGS sequence"/>
</dbReference>
<dbReference type="Pfam" id="PF06985">
    <property type="entry name" value="HET"/>
    <property type="match status" value="1"/>
</dbReference>
<accession>A0A8H4RBX6</accession>
<gene>
    <name evidence="2" type="ORF">G7Y89_g12234</name>
</gene>
<reference evidence="2 3" key="1">
    <citation type="submission" date="2020-03" db="EMBL/GenBank/DDBJ databases">
        <title>Draft Genome Sequence of Cudoniella acicularis.</title>
        <authorList>
            <person name="Buettner E."/>
            <person name="Kellner H."/>
        </authorList>
    </citation>
    <scope>NUCLEOTIDE SEQUENCE [LARGE SCALE GENOMIC DNA]</scope>
    <source>
        <strain evidence="2 3">DSM 108380</strain>
    </source>
</reference>
<protein>
    <recommendedName>
        <fullName evidence="1">Heterokaryon incompatibility domain-containing protein</fullName>
    </recommendedName>
</protein>
<comment type="caution">
    <text evidence="2">The sequence shown here is derived from an EMBL/GenBank/DDBJ whole genome shotgun (WGS) entry which is preliminary data.</text>
</comment>
<dbReference type="InterPro" id="IPR052895">
    <property type="entry name" value="HetReg/Transcr_Mod"/>
</dbReference>
<organism evidence="2 3">
    <name type="scientific">Cudoniella acicularis</name>
    <dbReference type="NCBI Taxonomy" id="354080"/>
    <lineage>
        <taxon>Eukaryota</taxon>
        <taxon>Fungi</taxon>
        <taxon>Dikarya</taxon>
        <taxon>Ascomycota</taxon>
        <taxon>Pezizomycotina</taxon>
        <taxon>Leotiomycetes</taxon>
        <taxon>Helotiales</taxon>
        <taxon>Tricladiaceae</taxon>
        <taxon>Cudoniella</taxon>
    </lineage>
</organism>
<dbReference type="PANTHER" id="PTHR24148">
    <property type="entry name" value="ANKYRIN REPEAT DOMAIN-CONTAINING PROTEIN 39 HOMOLOG-RELATED"/>
    <property type="match status" value="1"/>
</dbReference>
<evidence type="ECO:0000313" key="3">
    <source>
        <dbReference type="Proteomes" id="UP000566819"/>
    </source>
</evidence>
<dbReference type="PANTHER" id="PTHR24148:SF64">
    <property type="entry name" value="HETEROKARYON INCOMPATIBILITY DOMAIN-CONTAINING PROTEIN"/>
    <property type="match status" value="1"/>
</dbReference>
<dbReference type="EMBL" id="JAAMPI010001263">
    <property type="protein sequence ID" value="KAF4625929.1"/>
    <property type="molecule type" value="Genomic_DNA"/>
</dbReference>
<evidence type="ECO:0000313" key="2">
    <source>
        <dbReference type="EMBL" id="KAF4625929.1"/>
    </source>
</evidence>
<keyword evidence="3" id="KW-1185">Reference proteome</keyword>
<evidence type="ECO:0000259" key="1">
    <source>
        <dbReference type="Pfam" id="PF06985"/>
    </source>
</evidence>
<proteinExistence type="predicted"/>
<dbReference type="AlphaFoldDB" id="A0A8H4RBX6"/>